<comment type="caution">
    <text evidence="2">The sequence shown here is derived from an EMBL/GenBank/DDBJ whole genome shotgun (WGS) entry which is preliminary data.</text>
</comment>
<evidence type="ECO:0000256" key="1">
    <source>
        <dbReference type="SAM" id="Coils"/>
    </source>
</evidence>
<proteinExistence type="predicted"/>
<keyword evidence="1" id="KW-0175">Coiled coil</keyword>
<feature type="non-terminal residue" evidence="2">
    <location>
        <position position="108"/>
    </location>
</feature>
<dbReference type="AlphaFoldDB" id="A0A699UT98"/>
<gene>
    <name evidence="2" type="ORF">Tci_897689</name>
</gene>
<sequence>VKSQNQLQEKDNVIKDLQKQISEMQVSRERSTEGRVKTQAFKTALSQLKAQLASAHIHLNSYKAENKTLSQRYEELAKSNMASRVQLSGRITALTTENATLKARVTGK</sequence>
<accession>A0A699UT98</accession>
<evidence type="ECO:0000313" key="2">
    <source>
        <dbReference type="EMBL" id="GFD25720.1"/>
    </source>
</evidence>
<protein>
    <submittedName>
        <fullName evidence="2">Uncharacterized protein</fullName>
    </submittedName>
</protein>
<name>A0A699UT98_TANCI</name>
<feature type="non-terminal residue" evidence="2">
    <location>
        <position position="1"/>
    </location>
</feature>
<reference evidence="2" key="1">
    <citation type="journal article" date="2019" name="Sci. Rep.">
        <title>Draft genome of Tanacetum cinerariifolium, the natural source of mosquito coil.</title>
        <authorList>
            <person name="Yamashiro T."/>
            <person name="Shiraishi A."/>
            <person name="Satake H."/>
            <person name="Nakayama K."/>
        </authorList>
    </citation>
    <scope>NUCLEOTIDE SEQUENCE</scope>
</reference>
<organism evidence="2">
    <name type="scientific">Tanacetum cinerariifolium</name>
    <name type="common">Dalmatian daisy</name>
    <name type="synonym">Chrysanthemum cinerariifolium</name>
    <dbReference type="NCBI Taxonomy" id="118510"/>
    <lineage>
        <taxon>Eukaryota</taxon>
        <taxon>Viridiplantae</taxon>
        <taxon>Streptophyta</taxon>
        <taxon>Embryophyta</taxon>
        <taxon>Tracheophyta</taxon>
        <taxon>Spermatophyta</taxon>
        <taxon>Magnoliopsida</taxon>
        <taxon>eudicotyledons</taxon>
        <taxon>Gunneridae</taxon>
        <taxon>Pentapetalae</taxon>
        <taxon>asterids</taxon>
        <taxon>campanulids</taxon>
        <taxon>Asterales</taxon>
        <taxon>Asteraceae</taxon>
        <taxon>Asteroideae</taxon>
        <taxon>Anthemideae</taxon>
        <taxon>Anthemidinae</taxon>
        <taxon>Tanacetum</taxon>
    </lineage>
</organism>
<dbReference type="Gene3D" id="1.10.287.470">
    <property type="entry name" value="Helix hairpin bin"/>
    <property type="match status" value="1"/>
</dbReference>
<feature type="coiled-coil region" evidence="1">
    <location>
        <begin position="7"/>
        <end position="79"/>
    </location>
</feature>
<dbReference type="EMBL" id="BKCJ011362908">
    <property type="protein sequence ID" value="GFD25720.1"/>
    <property type="molecule type" value="Genomic_DNA"/>
</dbReference>